<reference evidence="7" key="1">
    <citation type="submission" date="2021-02" db="EMBL/GenBank/DDBJ databases">
        <authorList>
            <person name="Nowell W R."/>
        </authorList>
    </citation>
    <scope>NUCLEOTIDE SEQUENCE</scope>
</reference>
<protein>
    <recommendedName>
        <fullName evidence="6">G-protein coupled receptors family 1 profile domain-containing protein</fullName>
    </recommendedName>
</protein>
<gene>
    <name evidence="8" type="ORF">JXQ802_LOCUS13457</name>
    <name evidence="7" type="ORF">PYM288_LOCUS8980</name>
</gene>
<accession>A0A813YV57</accession>
<evidence type="ECO:0000256" key="3">
    <source>
        <dbReference type="ARBA" id="ARBA00022989"/>
    </source>
</evidence>
<dbReference type="EMBL" id="CAJNOL010000290">
    <property type="protein sequence ID" value="CAF0986502.1"/>
    <property type="molecule type" value="Genomic_DNA"/>
</dbReference>
<feature type="transmembrane region" description="Helical" evidence="5">
    <location>
        <begin position="259"/>
        <end position="283"/>
    </location>
</feature>
<feature type="transmembrane region" description="Helical" evidence="5">
    <location>
        <begin position="132"/>
        <end position="151"/>
    </location>
</feature>
<dbReference type="GO" id="GO:0016020">
    <property type="term" value="C:membrane"/>
    <property type="evidence" value="ECO:0007669"/>
    <property type="project" value="UniProtKB-SubCell"/>
</dbReference>
<dbReference type="PROSITE" id="PS50262">
    <property type="entry name" value="G_PROTEIN_RECEP_F1_2"/>
    <property type="match status" value="1"/>
</dbReference>
<evidence type="ECO:0000256" key="4">
    <source>
        <dbReference type="ARBA" id="ARBA00023136"/>
    </source>
</evidence>
<keyword evidence="10" id="KW-1185">Reference proteome</keyword>
<evidence type="ECO:0000256" key="1">
    <source>
        <dbReference type="ARBA" id="ARBA00004370"/>
    </source>
</evidence>
<evidence type="ECO:0000313" key="9">
    <source>
        <dbReference type="Proteomes" id="UP000663854"/>
    </source>
</evidence>
<feature type="transmembrane region" description="Helical" evidence="5">
    <location>
        <begin position="171"/>
        <end position="196"/>
    </location>
</feature>
<feature type="domain" description="G-protein coupled receptors family 1 profile" evidence="6">
    <location>
        <begin position="29"/>
        <end position="247"/>
    </location>
</feature>
<comment type="caution">
    <text evidence="7">The sequence shown here is derived from an EMBL/GenBank/DDBJ whole genome shotgun (WGS) entry which is preliminary data.</text>
</comment>
<feature type="transmembrane region" description="Helical" evidence="5">
    <location>
        <begin position="229"/>
        <end position="247"/>
    </location>
</feature>
<keyword evidence="3 5" id="KW-1133">Transmembrane helix</keyword>
<dbReference type="Gene3D" id="1.20.1070.10">
    <property type="entry name" value="Rhodopsin 7-helix transmembrane proteins"/>
    <property type="match status" value="1"/>
</dbReference>
<sequence>MPNTTTSYMRWFSVINIFTNIIASCQILFGLIFISIILYKRAYRSVSNCLAANIAFSITFYAITVLAISIHISQCDNHPDQCTEERSYIILNYMNDVASTAVIYSFTGQSIHHLLSAIFARNIRLQMYQIRLSLFIIQWIVAFLFPYYFVYVNPQLIYNTVSYVWVVSKNLSPFLTLYILLIGFILPVMIIISVYIKLTLFIAQLRRSTVLTGLSSTLSNRHDLQMSKYIILLLTIAAFSLLPQTIFQSMKSPPSYRYRIYYLTETIITFCCFLCLFACTSLVRRRLNRWKVKIKRALDYLRERSTVLRGNRY</sequence>
<organism evidence="7 9">
    <name type="scientific">Rotaria sordida</name>
    <dbReference type="NCBI Taxonomy" id="392033"/>
    <lineage>
        <taxon>Eukaryota</taxon>
        <taxon>Metazoa</taxon>
        <taxon>Spiralia</taxon>
        <taxon>Gnathifera</taxon>
        <taxon>Rotifera</taxon>
        <taxon>Eurotatoria</taxon>
        <taxon>Bdelloidea</taxon>
        <taxon>Philodinida</taxon>
        <taxon>Philodinidae</taxon>
        <taxon>Rotaria</taxon>
    </lineage>
</organism>
<name>A0A813YV57_9BILA</name>
<feature type="transmembrane region" description="Helical" evidence="5">
    <location>
        <begin position="101"/>
        <end position="120"/>
    </location>
</feature>
<proteinExistence type="predicted"/>
<dbReference type="Proteomes" id="UP000663870">
    <property type="component" value="Unassembled WGS sequence"/>
</dbReference>
<dbReference type="InterPro" id="IPR017452">
    <property type="entry name" value="GPCR_Rhodpsn_7TM"/>
</dbReference>
<evidence type="ECO:0000313" key="7">
    <source>
        <dbReference type="EMBL" id="CAF0889976.1"/>
    </source>
</evidence>
<evidence type="ECO:0000259" key="6">
    <source>
        <dbReference type="PROSITE" id="PS50262"/>
    </source>
</evidence>
<keyword evidence="4 5" id="KW-0472">Membrane</keyword>
<comment type="subcellular location">
    <subcellularLocation>
        <location evidence="1">Membrane</location>
    </subcellularLocation>
</comment>
<dbReference type="AlphaFoldDB" id="A0A813YV57"/>
<feature type="transmembrane region" description="Helical" evidence="5">
    <location>
        <begin position="12"/>
        <end position="38"/>
    </location>
</feature>
<dbReference type="Proteomes" id="UP000663854">
    <property type="component" value="Unassembled WGS sequence"/>
</dbReference>
<evidence type="ECO:0000313" key="10">
    <source>
        <dbReference type="Proteomes" id="UP000663870"/>
    </source>
</evidence>
<dbReference type="CDD" id="cd00637">
    <property type="entry name" value="7tm_classA_rhodopsin-like"/>
    <property type="match status" value="1"/>
</dbReference>
<dbReference type="EMBL" id="CAJNOH010000125">
    <property type="protein sequence ID" value="CAF0889976.1"/>
    <property type="molecule type" value="Genomic_DNA"/>
</dbReference>
<keyword evidence="2 5" id="KW-0812">Transmembrane</keyword>
<evidence type="ECO:0000256" key="2">
    <source>
        <dbReference type="ARBA" id="ARBA00022692"/>
    </source>
</evidence>
<evidence type="ECO:0000256" key="5">
    <source>
        <dbReference type="SAM" id="Phobius"/>
    </source>
</evidence>
<feature type="transmembrane region" description="Helical" evidence="5">
    <location>
        <begin position="50"/>
        <end position="72"/>
    </location>
</feature>
<evidence type="ECO:0000313" key="8">
    <source>
        <dbReference type="EMBL" id="CAF0986502.1"/>
    </source>
</evidence>